<proteinExistence type="predicted"/>
<dbReference type="EMBL" id="MIGC01004002">
    <property type="protein sequence ID" value="PHJ18629.1"/>
    <property type="molecule type" value="Genomic_DNA"/>
</dbReference>
<evidence type="ECO:0000313" key="2">
    <source>
        <dbReference type="EMBL" id="PHJ18629.1"/>
    </source>
</evidence>
<keyword evidence="3" id="KW-1185">Reference proteome</keyword>
<evidence type="ECO:0000256" key="1">
    <source>
        <dbReference type="SAM" id="MobiDB-lite"/>
    </source>
</evidence>
<reference evidence="2 3" key="1">
    <citation type="journal article" date="2017" name="Int. J. Parasitol.">
        <title>The genome of the protozoan parasite Cystoisospora suis and a reverse vaccinology approach to identify vaccine candidates.</title>
        <authorList>
            <person name="Palmieri N."/>
            <person name="Shrestha A."/>
            <person name="Ruttkowski B."/>
            <person name="Beck T."/>
            <person name="Vogl C."/>
            <person name="Tomley F."/>
            <person name="Blake D.P."/>
            <person name="Joachim A."/>
        </authorList>
    </citation>
    <scope>NUCLEOTIDE SEQUENCE [LARGE SCALE GENOMIC DNA]</scope>
    <source>
        <strain evidence="2 3">Wien I</strain>
    </source>
</reference>
<name>A0A2C6KND9_9APIC</name>
<comment type="caution">
    <text evidence="2">The sequence shown here is derived from an EMBL/GenBank/DDBJ whole genome shotgun (WGS) entry which is preliminary data.</text>
</comment>
<feature type="non-terminal residue" evidence="2">
    <location>
        <position position="46"/>
    </location>
</feature>
<dbReference type="VEuPathDB" id="ToxoDB:CSUI_007544"/>
<dbReference type="GeneID" id="94430900"/>
<dbReference type="Proteomes" id="UP000221165">
    <property type="component" value="Unassembled WGS sequence"/>
</dbReference>
<sequence length="46" mass="5106">RDLRDSAQSPTTSAGPGLLRARDLCRRSDKPEAHPYAIEAILESRQ</sequence>
<feature type="compositionally biased region" description="Polar residues" evidence="1">
    <location>
        <begin position="1"/>
        <end position="14"/>
    </location>
</feature>
<accession>A0A2C6KND9</accession>
<protein>
    <submittedName>
        <fullName evidence="2">Uncharacterized protein</fullName>
    </submittedName>
</protein>
<dbReference type="RefSeq" id="XP_067920335.1">
    <property type="nucleotide sequence ID" value="XM_068067689.1"/>
</dbReference>
<organism evidence="2 3">
    <name type="scientific">Cystoisospora suis</name>
    <dbReference type="NCBI Taxonomy" id="483139"/>
    <lineage>
        <taxon>Eukaryota</taxon>
        <taxon>Sar</taxon>
        <taxon>Alveolata</taxon>
        <taxon>Apicomplexa</taxon>
        <taxon>Conoidasida</taxon>
        <taxon>Coccidia</taxon>
        <taxon>Eucoccidiorida</taxon>
        <taxon>Eimeriorina</taxon>
        <taxon>Sarcocystidae</taxon>
        <taxon>Cystoisospora</taxon>
    </lineage>
</organism>
<dbReference type="AlphaFoldDB" id="A0A2C6KND9"/>
<feature type="region of interest" description="Disordered" evidence="1">
    <location>
        <begin position="1"/>
        <end position="23"/>
    </location>
</feature>
<feature type="non-terminal residue" evidence="2">
    <location>
        <position position="1"/>
    </location>
</feature>
<evidence type="ECO:0000313" key="3">
    <source>
        <dbReference type="Proteomes" id="UP000221165"/>
    </source>
</evidence>
<gene>
    <name evidence="2" type="ORF">CSUI_007544</name>
</gene>